<evidence type="ECO:0000313" key="2">
    <source>
        <dbReference type="Proteomes" id="UP001283361"/>
    </source>
</evidence>
<protein>
    <submittedName>
        <fullName evidence="1">Uncharacterized protein</fullName>
    </submittedName>
</protein>
<gene>
    <name evidence="1" type="ORF">RRG08_040191</name>
</gene>
<comment type="caution">
    <text evidence="1">The sequence shown here is derived from an EMBL/GenBank/DDBJ whole genome shotgun (WGS) entry which is preliminary data.</text>
</comment>
<reference evidence="1" key="1">
    <citation type="journal article" date="2023" name="G3 (Bethesda)">
        <title>A reference genome for the long-term kleptoplast-retaining sea slug Elysia crispata morphotype clarki.</title>
        <authorList>
            <person name="Eastman K.E."/>
            <person name="Pendleton A.L."/>
            <person name="Shaikh M.A."/>
            <person name="Suttiyut T."/>
            <person name="Ogas R."/>
            <person name="Tomko P."/>
            <person name="Gavelis G."/>
            <person name="Widhalm J.R."/>
            <person name="Wisecaver J.H."/>
        </authorList>
    </citation>
    <scope>NUCLEOTIDE SEQUENCE</scope>
    <source>
        <strain evidence="1">ECLA1</strain>
    </source>
</reference>
<dbReference type="EMBL" id="JAWDGP010007369">
    <property type="protein sequence ID" value="KAK3722806.1"/>
    <property type="molecule type" value="Genomic_DNA"/>
</dbReference>
<keyword evidence="2" id="KW-1185">Reference proteome</keyword>
<sequence>MQYNAHVPYLPVYPNRKSLEDRGLSAADFHRHQQHLGRLLPSPSPFPPPYDQQKAMVVAQACFTHCCPLPAITHTSQRPIIPWYIQHHTPSLPASQHQHQYLRYRYKLHKDRFDTQGWSLFYLFCKQLQAPHDVNLINQSPLNFIDPNLSDLNFHPTHLKFPGADPHNSTTRVARHIRKVTE</sequence>
<proteinExistence type="predicted"/>
<name>A0AAE0XXA3_9GAST</name>
<evidence type="ECO:0000313" key="1">
    <source>
        <dbReference type="EMBL" id="KAK3722806.1"/>
    </source>
</evidence>
<dbReference type="Proteomes" id="UP001283361">
    <property type="component" value="Unassembled WGS sequence"/>
</dbReference>
<organism evidence="1 2">
    <name type="scientific">Elysia crispata</name>
    <name type="common">lettuce slug</name>
    <dbReference type="NCBI Taxonomy" id="231223"/>
    <lineage>
        <taxon>Eukaryota</taxon>
        <taxon>Metazoa</taxon>
        <taxon>Spiralia</taxon>
        <taxon>Lophotrochozoa</taxon>
        <taxon>Mollusca</taxon>
        <taxon>Gastropoda</taxon>
        <taxon>Heterobranchia</taxon>
        <taxon>Euthyneura</taxon>
        <taxon>Panpulmonata</taxon>
        <taxon>Sacoglossa</taxon>
        <taxon>Placobranchoidea</taxon>
        <taxon>Plakobranchidae</taxon>
        <taxon>Elysia</taxon>
    </lineage>
</organism>
<accession>A0AAE0XXA3</accession>
<dbReference type="AlphaFoldDB" id="A0AAE0XXA3"/>